<dbReference type="EMBL" id="FNLM01000034">
    <property type="protein sequence ID" value="SDU34525.1"/>
    <property type="molecule type" value="Genomic_DNA"/>
</dbReference>
<keyword evidence="1" id="KW-1133">Transmembrane helix</keyword>
<gene>
    <name evidence="2" type="ORF">SAMN04488548_134637</name>
</gene>
<accession>A0A1H2HRV7</accession>
<feature type="transmembrane region" description="Helical" evidence="1">
    <location>
        <begin position="40"/>
        <end position="59"/>
    </location>
</feature>
<feature type="transmembrane region" description="Helical" evidence="1">
    <location>
        <begin position="402"/>
        <end position="425"/>
    </location>
</feature>
<keyword evidence="1" id="KW-0812">Transmembrane</keyword>
<proteinExistence type="predicted"/>
<feature type="transmembrane region" description="Helical" evidence="1">
    <location>
        <begin position="517"/>
        <end position="541"/>
    </location>
</feature>
<dbReference type="STRING" id="158898.SAMN04488548_134637"/>
<feature type="transmembrane region" description="Helical" evidence="1">
    <location>
        <begin position="145"/>
        <end position="174"/>
    </location>
</feature>
<feature type="transmembrane region" description="Helical" evidence="1">
    <location>
        <begin position="180"/>
        <end position="203"/>
    </location>
</feature>
<organism evidence="2 3">
    <name type="scientific">Gordonia westfalica</name>
    <dbReference type="NCBI Taxonomy" id="158898"/>
    <lineage>
        <taxon>Bacteria</taxon>
        <taxon>Bacillati</taxon>
        <taxon>Actinomycetota</taxon>
        <taxon>Actinomycetes</taxon>
        <taxon>Mycobacteriales</taxon>
        <taxon>Gordoniaceae</taxon>
        <taxon>Gordonia</taxon>
    </lineage>
</organism>
<feature type="transmembrane region" description="Helical" evidence="1">
    <location>
        <begin position="104"/>
        <end position="124"/>
    </location>
</feature>
<evidence type="ECO:0000256" key="1">
    <source>
        <dbReference type="SAM" id="Phobius"/>
    </source>
</evidence>
<name>A0A1H2HRV7_9ACTN</name>
<feature type="transmembrane region" description="Helical" evidence="1">
    <location>
        <begin position="255"/>
        <end position="275"/>
    </location>
</feature>
<feature type="transmembrane region" description="Helical" evidence="1">
    <location>
        <begin position="359"/>
        <end position="381"/>
    </location>
</feature>
<reference evidence="2 3" key="1">
    <citation type="submission" date="2016-10" db="EMBL/GenBank/DDBJ databases">
        <authorList>
            <person name="de Groot N.N."/>
        </authorList>
    </citation>
    <scope>NUCLEOTIDE SEQUENCE [LARGE SCALE GENOMIC DNA]</scope>
    <source>
        <strain evidence="2 3">DSM 44215</strain>
    </source>
</reference>
<dbReference type="OrthoDB" id="2014935at2"/>
<feature type="transmembrane region" description="Helical" evidence="1">
    <location>
        <begin position="476"/>
        <end position="497"/>
    </location>
</feature>
<dbReference type="AlphaFoldDB" id="A0A1H2HRV7"/>
<protein>
    <submittedName>
        <fullName evidence="2">ABC-2 type transport system permease protein</fullName>
    </submittedName>
</protein>
<feature type="transmembrane region" description="Helical" evidence="1">
    <location>
        <begin position="314"/>
        <end position="331"/>
    </location>
</feature>
<evidence type="ECO:0000313" key="3">
    <source>
        <dbReference type="Proteomes" id="UP000183180"/>
    </source>
</evidence>
<feature type="transmembrane region" description="Helical" evidence="1">
    <location>
        <begin position="445"/>
        <end position="469"/>
    </location>
</feature>
<sequence length="547" mass="56519">MAEIEMTQVAQQSTVRSAGRTADATGLRTLLRFYIRRERAALVAWIGGTAALVGFQAVASQNLYDTPAKLAALRETIGGSPAVVALSGPEALLASIGGEVVFEIFGYAAIVLGLMSMFLVGRHTRTDEENGRAELLRSTRVGRDAPVATALALASLANLAAGIAVAVTAVATGLPAGGSVLFGAALAGVGLTFATLTALAAQIFENPRSVYGSITAMLGLAYVLRAVGDVGNGLASWLSPIGWGQRTLPYVDDRWWPLLLPLVASVLTVGAAVAVSEHRDFGAGVFGNRAGRAEASWLLHTTTGLAWRLHRGSIAAWATGVFVLSAAYGSFGDAITEFIENNPQIAEFLPGGAEDAVDAYLALTLTIAALLSAGYGVNSALRARREETAERAEWLVAATTNRISWLAGHVTMALVGSAAVLAAGAVGEGLAYGLTIGDLGQIPRLLAAAAVYVPAVWLIPAVAVAGVGWLPRAAAIIAWTYFAYCLVAEILAQSFNLPEWTRTASPFRHLPQAPLDTVTAGGILGVLVLAAVAAIGGLVGFGRRDLG</sequence>
<evidence type="ECO:0000313" key="2">
    <source>
        <dbReference type="EMBL" id="SDU34525.1"/>
    </source>
</evidence>
<feature type="transmembrane region" description="Helical" evidence="1">
    <location>
        <begin position="210"/>
        <end position="228"/>
    </location>
</feature>
<keyword evidence="1" id="KW-0472">Membrane</keyword>
<dbReference type="RefSeq" id="WP_074849092.1">
    <property type="nucleotide sequence ID" value="NZ_FNLM01000034.1"/>
</dbReference>
<dbReference type="Proteomes" id="UP000183180">
    <property type="component" value="Unassembled WGS sequence"/>
</dbReference>